<dbReference type="KEGG" id="fas:105266298"/>
<keyword evidence="2" id="KW-0472">Membrane</keyword>
<sequence>MKTSEIYFKMMVPPSSVGIIVVASGICLFLFTTFRRGKTGEDKNEKKVAGDESHCACCLKPFIIGRGFQCKDCRARFCRKACGRWEVKDNVRLCLFCYHKRTWFKKEEGWLDKFGGAYPVEKTNGQFITTRSRIYVTGVEDAPVNPGLDLAAGGHEEMDSLEKLREIIEKVVENLVGKADDAPIDRIYRHSSYKPAADTPSMAHSALRELVERAVDEARKLPILGDSMTTRIQDNTSTDEQTYEDLLATAILNKVVQKCQKARVDGNSNVLHEAPSKSCRHRGFGASAVDDSSLDPMSQDEACSDSSRTKIRVHHEPLSLTIEEQIEEVTTTYTSDDEPRNVKANVLHFRNAKRVPFPEYGMDIVDPSQESSDSEDEIDACVSVSHVTPLETWEENWLFQRKKIAAQPEPVAMLVPNPSEDYRALIGDKDADDMSDLSEFSAQSDEEVDEDLVEAINKAVPASPNVGRVPLGVHKTKSSILHDNFTGEIVCENSNDVGSPDKPSPGTKIESEIVKKEEKPENIIYFKTNNAEIENNFENTLGDDTSKNEDIKEDDKNYIPKTPVATPIRFSLSESDSVSLIACDLQELNEKLIAIHDSESDEDVDRVGCLLPEVERQQPEESGQLIPEAVDREKNFNHTPACQAAAAAAKAGISSSMETKSNGEDPELSAPPRPGSIAEREHKKWENAAPLQNNPYSEENIQKRLLERQYARRSSDVRGSGALSSSPSPPLKIILGGNRPDVQRFARDYYINEAKSPTGERYRRPGTSNSSRPSSSLSQNSASTSSDYDHQESFELIETTKSQNNLEAEPQVIEEILERERKNSKNEINAKLNNQGNFDSPIFEGKQSFTDDNNRKIRRIDLRAYGFANQFDASNECKRKTPRVVNKLDLRSYGYDSGLRRTQSNNHIDSKVNNSFVHIKRKNDRIVGKSNLTQSQSMRLGGGDYIWIQSSEDLNKKEMMFDNLGGITSAKSVPNIARISSYTYNGNKIGPDDETHPPQNTNGSSNRVDSCDSDSQNSRTESADEMPRNLPISKEMRYSLESLEGPDRFIDALPMPSVRRLAQTFNASPEVKPTPVPRVNKAVIRDRPTTPEIHIIKSPRQMHSLTARSLSREFREGLKNISCKPNAQPVYSTIIEQSRIPAGSTISKISEDNKKIITSGNLRNNIQFWEQLQRKP</sequence>
<feature type="transmembrane region" description="Helical" evidence="2">
    <location>
        <begin position="12"/>
        <end position="34"/>
    </location>
</feature>
<dbReference type="InterPro" id="IPR011011">
    <property type="entry name" value="Znf_FYVE_PHD"/>
</dbReference>
<evidence type="ECO:0000256" key="1">
    <source>
        <dbReference type="SAM" id="MobiDB-lite"/>
    </source>
</evidence>
<feature type="region of interest" description="Disordered" evidence="1">
    <location>
        <begin position="752"/>
        <end position="791"/>
    </location>
</feature>
<organism evidence="3 4">
    <name type="scientific">Fopius arisanus</name>
    <dbReference type="NCBI Taxonomy" id="64838"/>
    <lineage>
        <taxon>Eukaryota</taxon>
        <taxon>Metazoa</taxon>
        <taxon>Ecdysozoa</taxon>
        <taxon>Arthropoda</taxon>
        <taxon>Hexapoda</taxon>
        <taxon>Insecta</taxon>
        <taxon>Pterygota</taxon>
        <taxon>Neoptera</taxon>
        <taxon>Endopterygota</taxon>
        <taxon>Hymenoptera</taxon>
        <taxon>Apocrita</taxon>
        <taxon>Ichneumonoidea</taxon>
        <taxon>Braconidae</taxon>
        <taxon>Opiinae</taxon>
        <taxon>Fopius</taxon>
    </lineage>
</organism>
<proteinExistence type="predicted"/>
<dbReference type="AlphaFoldDB" id="A0A9R1U0G1"/>
<evidence type="ECO:0000256" key="2">
    <source>
        <dbReference type="SAM" id="Phobius"/>
    </source>
</evidence>
<feature type="region of interest" description="Disordered" evidence="1">
    <location>
        <begin position="653"/>
        <end position="676"/>
    </location>
</feature>
<feature type="region of interest" description="Disordered" evidence="1">
    <location>
        <begin position="987"/>
        <end position="1031"/>
    </location>
</feature>
<dbReference type="SUPFAM" id="SSF57903">
    <property type="entry name" value="FYVE/PHD zinc finger"/>
    <property type="match status" value="1"/>
</dbReference>
<name>A0A9R1U0G1_9HYME</name>
<dbReference type="OrthoDB" id="10072397at2759"/>
<dbReference type="Gene3D" id="3.30.40.10">
    <property type="entry name" value="Zinc/RING finger domain, C3HC4 (zinc finger)"/>
    <property type="match status" value="1"/>
</dbReference>
<evidence type="ECO:0000313" key="4">
    <source>
        <dbReference type="RefSeq" id="XP_011302622.1"/>
    </source>
</evidence>
<dbReference type="RefSeq" id="XP_011302622.1">
    <property type="nucleotide sequence ID" value="XM_011304320.1"/>
</dbReference>
<keyword evidence="2" id="KW-1133">Transmembrane helix</keyword>
<feature type="compositionally biased region" description="Low complexity" evidence="1">
    <location>
        <begin position="768"/>
        <end position="786"/>
    </location>
</feature>
<dbReference type="InterPro" id="IPR013083">
    <property type="entry name" value="Znf_RING/FYVE/PHD"/>
</dbReference>
<feature type="region of interest" description="Disordered" evidence="1">
    <location>
        <begin position="710"/>
        <end position="739"/>
    </location>
</feature>
<reference evidence="4" key="1">
    <citation type="submission" date="2025-08" db="UniProtKB">
        <authorList>
            <consortium name="RefSeq"/>
        </authorList>
    </citation>
    <scope>IDENTIFICATION</scope>
    <source>
        <strain evidence="4">USDA-PBARC FA_bdor</strain>
        <tissue evidence="4">Whole organism</tissue>
    </source>
</reference>
<accession>A0A9R1U0G1</accession>
<gene>
    <name evidence="4" type="primary">LOC105266298</name>
</gene>
<dbReference type="Proteomes" id="UP000694866">
    <property type="component" value="Unplaced"/>
</dbReference>
<evidence type="ECO:0000313" key="3">
    <source>
        <dbReference type="Proteomes" id="UP000694866"/>
    </source>
</evidence>
<feature type="region of interest" description="Disordered" evidence="1">
    <location>
        <begin position="289"/>
        <end position="309"/>
    </location>
</feature>
<feature type="compositionally biased region" description="Polar residues" evidence="1">
    <location>
        <begin position="997"/>
        <end position="1020"/>
    </location>
</feature>
<protein>
    <submittedName>
        <fullName evidence="4">Uncharacterized protein isoform X1</fullName>
    </submittedName>
</protein>
<dbReference type="GeneID" id="105266298"/>
<keyword evidence="3" id="KW-1185">Reference proteome</keyword>
<keyword evidence="2" id="KW-0812">Transmembrane</keyword>